<dbReference type="PANTHER" id="PTHR45690">
    <property type="entry name" value="NACHT, LRR AND PYD DOMAINS-CONTAINING PROTEIN 12"/>
    <property type="match status" value="1"/>
</dbReference>
<dbReference type="InterPro" id="IPR041267">
    <property type="entry name" value="NLRP_HD2"/>
</dbReference>
<dbReference type="AlphaFoldDB" id="A0A8C9PEQ0"/>
<evidence type="ECO:0000313" key="8">
    <source>
        <dbReference type="Ensembl" id="ENSSDAP00000007944.1"/>
    </source>
</evidence>
<organism evidence="8 9">
    <name type="scientific">Spermophilus dauricus</name>
    <name type="common">Daurian ground squirrel</name>
    <dbReference type="NCBI Taxonomy" id="99837"/>
    <lineage>
        <taxon>Eukaryota</taxon>
        <taxon>Metazoa</taxon>
        <taxon>Chordata</taxon>
        <taxon>Craniata</taxon>
        <taxon>Vertebrata</taxon>
        <taxon>Euteleostomi</taxon>
        <taxon>Mammalia</taxon>
        <taxon>Eutheria</taxon>
        <taxon>Euarchontoglires</taxon>
        <taxon>Glires</taxon>
        <taxon>Rodentia</taxon>
        <taxon>Sciuromorpha</taxon>
        <taxon>Sciuridae</taxon>
        <taxon>Xerinae</taxon>
        <taxon>Marmotini</taxon>
        <taxon>Spermophilus</taxon>
    </lineage>
</organism>
<accession>A0A8C9PEQ0</accession>
<dbReference type="Ensembl" id="ENSSDAT00000009051.1">
    <property type="protein sequence ID" value="ENSSDAP00000007944.1"/>
    <property type="gene ID" value="ENSSDAG00000007156.1"/>
</dbReference>
<protein>
    <submittedName>
        <fullName evidence="8">Uncharacterized protein</fullName>
    </submittedName>
</protein>
<dbReference type="PANTHER" id="PTHR45690:SF6">
    <property type="entry name" value="NACHT, LRR AND PYD DOMAINS-CONTAINING PROTEIN 4"/>
    <property type="match status" value="1"/>
</dbReference>
<keyword evidence="3" id="KW-0677">Repeat</keyword>
<dbReference type="SMART" id="SM01289">
    <property type="entry name" value="PYRIN"/>
    <property type="match status" value="1"/>
</dbReference>
<dbReference type="SUPFAM" id="SSF47986">
    <property type="entry name" value="DEATH domain"/>
    <property type="match status" value="1"/>
</dbReference>
<dbReference type="Gene3D" id="1.10.533.10">
    <property type="entry name" value="Death Domain, Fas"/>
    <property type="match status" value="1"/>
</dbReference>
<dbReference type="Pfam" id="PF13516">
    <property type="entry name" value="LRR_6"/>
    <property type="match status" value="2"/>
</dbReference>
<dbReference type="InterPro" id="IPR007111">
    <property type="entry name" value="NACHT_NTPase"/>
</dbReference>
<reference evidence="8" key="1">
    <citation type="submission" date="2025-08" db="UniProtKB">
        <authorList>
            <consortium name="Ensembl"/>
        </authorList>
    </citation>
    <scope>IDENTIFICATION</scope>
</reference>
<keyword evidence="5" id="KW-0067">ATP-binding</keyword>
<comment type="similarity">
    <text evidence="1">Belongs to the NLRP family.</text>
</comment>
<dbReference type="GO" id="GO:0005524">
    <property type="term" value="F:ATP binding"/>
    <property type="evidence" value="ECO:0007669"/>
    <property type="project" value="UniProtKB-KW"/>
</dbReference>
<keyword evidence="9" id="KW-1185">Reference proteome</keyword>
<dbReference type="Pfam" id="PF02758">
    <property type="entry name" value="PYRIN"/>
    <property type="match status" value="1"/>
</dbReference>
<evidence type="ECO:0000259" key="6">
    <source>
        <dbReference type="PROSITE" id="PS50824"/>
    </source>
</evidence>
<keyword evidence="2" id="KW-0433">Leucine-rich repeat</keyword>
<dbReference type="CDD" id="cd08320">
    <property type="entry name" value="Pyrin_NALPs"/>
    <property type="match status" value="1"/>
</dbReference>
<dbReference type="Pfam" id="PF05729">
    <property type="entry name" value="NACHT"/>
    <property type="match status" value="1"/>
</dbReference>
<evidence type="ECO:0000259" key="7">
    <source>
        <dbReference type="PROSITE" id="PS50837"/>
    </source>
</evidence>
<feature type="domain" description="NACHT" evidence="7">
    <location>
        <begin position="127"/>
        <end position="259"/>
    </location>
</feature>
<dbReference type="PROSITE" id="PS50837">
    <property type="entry name" value="NACHT"/>
    <property type="match status" value="1"/>
</dbReference>
<feature type="domain" description="Pyrin" evidence="6">
    <location>
        <begin position="1"/>
        <end position="94"/>
    </location>
</feature>
<evidence type="ECO:0000256" key="3">
    <source>
        <dbReference type="ARBA" id="ARBA00022737"/>
    </source>
</evidence>
<dbReference type="GO" id="GO:0005737">
    <property type="term" value="C:cytoplasm"/>
    <property type="evidence" value="ECO:0007669"/>
    <property type="project" value="TreeGrafter"/>
</dbReference>
<evidence type="ECO:0000256" key="2">
    <source>
        <dbReference type="ARBA" id="ARBA00022614"/>
    </source>
</evidence>
<dbReference type="Gene3D" id="3.80.10.10">
    <property type="entry name" value="Ribonuclease Inhibitor"/>
    <property type="match status" value="2"/>
</dbReference>
<dbReference type="InterPro" id="IPR004020">
    <property type="entry name" value="DAPIN"/>
</dbReference>
<dbReference type="SMART" id="SM00368">
    <property type="entry name" value="LRR_RI"/>
    <property type="match status" value="5"/>
</dbReference>
<name>A0A8C9PEQ0_SPEDA</name>
<evidence type="ECO:0000256" key="1">
    <source>
        <dbReference type="ARBA" id="ARBA00008665"/>
    </source>
</evidence>
<dbReference type="GO" id="GO:0050727">
    <property type="term" value="P:regulation of inflammatory response"/>
    <property type="evidence" value="ECO:0007669"/>
    <property type="project" value="TreeGrafter"/>
</dbReference>
<dbReference type="Pfam" id="PF17776">
    <property type="entry name" value="NLRC4_HD2"/>
    <property type="match status" value="1"/>
</dbReference>
<proteinExistence type="inferred from homology"/>
<dbReference type="InterPro" id="IPR041075">
    <property type="entry name" value="NOD1/2_WH"/>
</dbReference>
<dbReference type="Pfam" id="PF17779">
    <property type="entry name" value="WHD_NOD2"/>
    <property type="match status" value="1"/>
</dbReference>
<sequence>MAASFISDFRLMWYLDELKKNEFLQFKQLLKQETVQRGLQPIPWAQVKKAKRQDLASLMTQRYGEQPAWDLALCIFPKIHRKDLCDKASRESAGEWWAPWESTGDWAQCLQVEPRWGELPRLGERPHTVVLRALQRVGKTRFLMKLMLAWSDGTLYRDKFSFIFYLCCRELKQLRVTSLAGLISRERPDDSVPLADIVAQPERILFIVDSLEELECTLTEPESELCRDWREERSGKMVLSSLLRRKILPESALLLAAMPMRPEALESKLDHPNMQELKCFQDSHVKQYFCCSFGDRGRAMAAFSWVQNNEHLFTMCHIPLLCWMVCTSLKQEMERGRDLAATCCRSTSVFLSFMFQAFTPKGATRPSQQGQGLLKALCSLAAEGMWTDTWVFGEEELRRNGIGDTDTPTLLDLRLFRKYSESGSSYSFIHACMQEFCAAMFYLLDSPQDHPSRAVMPLEVLLLTYFRKERASWVFLGCFLFGLLHESEQQRLDALLGMQRSRELAPQLLGCLRILAEIEDPEEQVEFLLFFYALFEVQSDAFASHLMSSLREAHFPLRERPDLAVAAYCLKYCCSLRELTVSWPMGHLWRRGDHSRHSRGAAGDGWIRIIQSHLCFCRTRKVSFSCETGIFFEVFTSNPNLQHLSMTSTQLSHDEVWFLCSVLSNPVCNLQELLQDSGLSAPDCKALASMLANNRKLTLLDLSDNMLAEGVPTLCAALCHPYCTMQTLLNKYSCPHLSEVLLSNANLRHLDLSRNPLMDEGVAQLCEALRQPACRLQTLCLQSCGITMKICRDLALVLESNPNLRSLDVGGNNIGDIGMAFLSGGVLHPHCGLKELRWVLGSHGWQKDRLMGRRRLRAAAPGCWCTPIHPTARGCLSAHCWLILAGNGWSRPGRVGQAGWQLGTTLRQPTSHLMLSPASDTASACVHQAALAKCHRPRDRDALSARRWVLEASGGRESQLKVPRAGSFSGPAGRTAPGCSLAPGAASSLSSVFPLGLCAPGLPVPAGTPVRARWGPPSVPPQRLSPVPSHLGWGFNTGPLRGHSAALSSALGVPRDQEGYQAGVLGAPCPPSG</sequence>
<reference evidence="8" key="2">
    <citation type="submission" date="2025-09" db="UniProtKB">
        <authorList>
            <consortium name="Ensembl"/>
        </authorList>
    </citation>
    <scope>IDENTIFICATION</scope>
</reference>
<dbReference type="PROSITE" id="PS50824">
    <property type="entry name" value="DAPIN"/>
    <property type="match status" value="1"/>
</dbReference>
<evidence type="ECO:0000256" key="4">
    <source>
        <dbReference type="ARBA" id="ARBA00022741"/>
    </source>
</evidence>
<dbReference type="InterPro" id="IPR050637">
    <property type="entry name" value="NLRP_innate_immun_reg"/>
</dbReference>
<dbReference type="InterPro" id="IPR032675">
    <property type="entry name" value="LRR_dom_sf"/>
</dbReference>
<keyword evidence="4" id="KW-0547">Nucleotide-binding</keyword>
<dbReference type="SUPFAM" id="SSF52047">
    <property type="entry name" value="RNI-like"/>
    <property type="match status" value="1"/>
</dbReference>
<dbReference type="InterPro" id="IPR001611">
    <property type="entry name" value="Leu-rich_rpt"/>
</dbReference>
<evidence type="ECO:0000256" key="5">
    <source>
        <dbReference type="ARBA" id="ARBA00022840"/>
    </source>
</evidence>
<dbReference type="Proteomes" id="UP000694422">
    <property type="component" value="Unplaced"/>
</dbReference>
<dbReference type="InterPro" id="IPR011029">
    <property type="entry name" value="DEATH-like_dom_sf"/>
</dbReference>
<evidence type="ECO:0000313" key="9">
    <source>
        <dbReference type="Proteomes" id="UP000694422"/>
    </source>
</evidence>